<dbReference type="GO" id="GO:0003723">
    <property type="term" value="F:RNA binding"/>
    <property type="evidence" value="ECO:0007669"/>
    <property type="project" value="InterPro"/>
</dbReference>
<dbReference type="RefSeq" id="WP_145264517.1">
    <property type="nucleotide sequence ID" value="NZ_CP036316.1"/>
</dbReference>
<dbReference type="CDD" id="cd18095">
    <property type="entry name" value="SpoU-like_rRNA-MTase"/>
    <property type="match status" value="1"/>
</dbReference>
<dbReference type="InterPro" id="IPR053888">
    <property type="entry name" value="MRM3-like_sub_bind"/>
</dbReference>
<dbReference type="Gene3D" id="3.30.1330.30">
    <property type="match status" value="1"/>
</dbReference>
<name>A0A517TBX7_9PLAN</name>
<dbReference type="EC" id="2.1.1.208" evidence="6"/>
<feature type="domain" description="MRM3-like substrate binding" evidence="5">
    <location>
        <begin position="7"/>
        <end position="94"/>
    </location>
</feature>
<evidence type="ECO:0000313" key="6">
    <source>
        <dbReference type="EMBL" id="QDT65871.1"/>
    </source>
</evidence>
<dbReference type="Pfam" id="PF22435">
    <property type="entry name" value="MRM3-like_sub_bind"/>
    <property type="match status" value="1"/>
</dbReference>
<keyword evidence="3 6" id="KW-0808">Transferase</keyword>
<proteinExistence type="inferred from homology"/>
<dbReference type="OrthoDB" id="9794400at2"/>
<evidence type="ECO:0000259" key="5">
    <source>
        <dbReference type="Pfam" id="PF22435"/>
    </source>
</evidence>
<dbReference type="Gene3D" id="3.40.1280.10">
    <property type="match status" value="1"/>
</dbReference>
<dbReference type="InterPro" id="IPR029026">
    <property type="entry name" value="tRNA_m1G_MTases_N"/>
</dbReference>
<dbReference type="InterPro" id="IPR001537">
    <property type="entry name" value="SpoU_MeTrfase"/>
</dbReference>
<evidence type="ECO:0000256" key="2">
    <source>
        <dbReference type="ARBA" id="ARBA00022603"/>
    </source>
</evidence>
<dbReference type="EMBL" id="CP036316">
    <property type="protein sequence ID" value="QDT65871.1"/>
    <property type="molecule type" value="Genomic_DNA"/>
</dbReference>
<dbReference type="PANTHER" id="PTHR43191">
    <property type="entry name" value="RRNA METHYLTRANSFERASE 3"/>
    <property type="match status" value="1"/>
</dbReference>
<dbReference type="InterPro" id="IPR029064">
    <property type="entry name" value="Ribosomal_eL30-like_sf"/>
</dbReference>
<evidence type="ECO:0000256" key="3">
    <source>
        <dbReference type="ARBA" id="ARBA00022679"/>
    </source>
</evidence>
<organism evidence="6 7">
    <name type="scientific">Calycomorphotria hydatis</name>
    <dbReference type="NCBI Taxonomy" id="2528027"/>
    <lineage>
        <taxon>Bacteria</taxon>
        <taxon>Pseudomonadati</taxon>
        <taxon>Planctomycetota</taxon>
        <taxon>Planctomycetia</taxon>
        <taxon>Planctomycetales</taxon>
        <taxon>Planctomycetaceae</taxon>
        <taxon>Calycomorphotria</taxon>
    </lineage>
</organism>
<dbReference type="PANTHER" id="PTHR43191:SF2">
    <property type="entry name" value="RRNA METHYLTRANSFERASE 3, MITOCHONDRIAL"/>
    <property type="match status" value="1"/>
</dbReference>
<evidence type="ECO:0000259" key="4">
    <source>
        <dbReference type="Pfam" id="PF00588"/>
    </source>
</evidence>
<gene>
    <name evidence="6" type="primary">aviRb</name>
    <name evidence="6" type="ORF">V22_31330</name>
</gene>
<dbReference type="InterPro" id="IPR051259">
    <property type="entry name" value="rRNA_Methyltransferase"/>
</dbReference>
<protein>
    <submittedName>
        <fullName evidence="6">23S rRNA (Uridine(2479)-2'-O)-methyltransferase</fullName>
        <ecNumber evidence="6">2.1.1.208</ecNumber>
    </submittedName>
</protein>
<feature type="domain" description="tRNA/rRNA methyltransferase SpoU type" evidence="4">
    <location>
        <begin position="115"/>
        <end position="252"/>
    </location>
</feature>
<keyword evidence="2 6" id="KW-0489">Methyltransferase</keyword>
<sequence length="265" mass="29381">MHERILRFVRQLQLKRSFRDKRRLFCVEGVRNFIVAVDSAAVLDSIIYSPRLLTSDLAEKLIRHKRRDGIPVHKVTPEAFRSISQMNRASGVAAVVKQPLISLSQAEVADSFIWLVLSSVRSPGNLGTLLRTSAAIGGSGLMIVGDGLDPFHPATVRSSMSALFQQQFVHTTPDELSQWATRHKWHIVGASPDGEATFIDQQYCRPTLIVLGDERKGLGTELRGLCDQLVRIPMLADADSLNLGVAGSLMLYEVARNSKIREQLV</sequence>
<dbReference type="InterPro" id="IPR029028">
    <property type="entry name" value="Alpha/beta_knot_MTases"/>
</dbReference>
<dbReference type="SUPFAM" id="SSF55315">
    <property type="entry name" value="L30e-like"/>
    <property type="match status" value="1"/>
</dbReference>
<evidence type="ECO:0000256" key="1">
    <source>
        <dbReference type="ARBA" id="ARBA00007228"/>
    </source>
</evidence>
<dbReference type="GO" id="GO:0008173">
    <property type="term" value="F:RNA methyltransferase activity"/>
    <property type="evidence" value="ECO:0007669"/>
    <property type="project" value="InterPro"/>
</dbReference>
<dbReference type="SUPFAM" id="SSF75217">
    <property type="entry name" value="alpha/beta knot"/>
    <property type="match status" value="1"/>
</dbReference>
<dbReference type="Pfam" id="PF00588">
    <property type="entry name" value="SpoU_methylase"/>
    <property type="match status" value="1"/>
</dbReference>
<dbReference type="GO" id="GO:0006396">
    <property type="term" value="P:RNA processing"/>
    <property type="evidence" value="ECO:0007669"/>
    <property type="project" value="InterPro"/>
</dbReference>
<dbReference type="Proteomes" id="UP000319976">
    <property type="component" value="Chromosome"/>
</dbReference>
<dbReference type="GO" id="GO:0032259">
    <property type="term" value="P:methylation"/>
    <property type="evidence" value="ECO:0007669"/>
    <property type="project" value="UniProtKB-KW"/>
</dbReference>
<keyword evidence="7" id="KW-1185">Reference proteome</keyword>
<accession>A0A517TBX7</accession>
<evidence type="ECO:0000313" key="7">
    <source>
        <dbReference type="Proteomes" id="UP000319976"/>
    </source>
</evidence>
<dbReference type="KEGG" id="chya:V22_31330"/>
<dbReference type="AlphaFoldDB" id="A0A517TBX7"/>
<reference evidence="6 7" key="1">
    <citation type="submission" date="2019-02" db="EMBL/GenBank/DDBJ databases">
        <title>Deep-cultivation of Planctomycetes and their phenomic and genomic characterization uncovers novel biology.</title>
        <authorList>
            <person name="Wiegand S."/>
            <person name="Jogler M."/>
            <person name="Boedeker C."/>
            <person name="Pinto D."/>
            <person name="Vollmers J."/>
            <person name="Rivas-Marin E."/>
            <person name="Kohn T."/>
            <person name="Peeters S.H."/>
            <person name="Heuer A."/>
            <person name="Rast P."/>
            <person name="Oberbeckmann S."/>
            <person name="Bunk B."/>
            <person name="Jeske O."/>
            <person name="Meyerdierks A."/>
            <person name="Storesund J.E."/>
            <person name="Kallscheuer N."/>
            <person name="Luecker S."/>
            <person name="Lage O.M."/>
            <person name="Pohl T."/>
            <person name="Merkel B.J."/>
            <person name="Hornburger P."/>
            <person name="Mueller R.-W."/>
            <person name="Bruemmer F."/>
            <person name="Labrenz M."/>
            <person name="Spormann A.M."/>
            <person name="Op den Camp H."/>
            <person name="Overmann J."/>
            <person name="Amann R."/>
            <person name="Jetten M.S.M."/>
            <person name="Mascher T."/>
            <person name="Medema M.H."/>
            <person name="Devos D.P."/>
            <person name="Kaster A.-K."/>
            <person name="Ovreas L."/>
            <person name="Rohde M."/>
            <person name="Galperin M.Y."/>
            <person name="Jogler C."/>
        </authorList>
    </citation>
    <scope>NUCLEOTIDE SEQUENCE [LARGE SCALE GENOMIC DNA]</scope>
    <source>
        <strain evidence="6 7">V22</strain>
    </source>
</reference>
<comment type="similarity">
    <text evidence="1">Belongs to the class IV-like SAM-binding methyltransferase superfamily. RNA methyltransferase TrmH family.</text>
</comment>